<dbReference type="InterPro" id="IPR012675">
    <property type="entry name" value="Beta-grasp_dom_sf"/>
</dbReference>
<keyword evidence="4" id="KW-0408">Iron</keyword>
<dbReference type="GO" id="GO:0140647">
    <property type="term" value="P:P450-containing electron transport chain"/>
    <property type="evidence" value="ECO:0007669"/>
    <property type="project" value="InterPro"/>
</dbReference>
<sequence>MPKLTVEGHGTFDVPEGKKLVLAIEDAGIPILHRCGGVPACTTCRVRILEGEVSPMSDEEESTLEDPELIATHRLSCQIRVQNDLTVAVWGEVGKEARGAFFTDGKVFDSAGERPAD</sequence>
<keyword evidence="3" id="KW-0479">Metal-binding</keyword>
<evidence type="ECO:0000256" key="5">
    <source>
        <dbReference type="ARBA" id="ARBA00023014"/>
    </source>
</evidence>
<comment type="cofactor">
    <cofactor evidence="6">
        <name>[2Fe-2S] cluster</name>
        <dbReference type="ChEBI" id="CHEBI:190135"/>
    </cofactor>
</comment>
<keyword evidence="2" id="KW-0001">2Fe-2S</keyword>
<gene>
    <name evidence="8" type="ORF">HNQ39_002812</name>
</gene>
<comment type="caution">
    <text evidence="8">The sequence shown here is derived from an EMBL/GenBank/DDBJ whole genome shotgun (WGS) entry which is preliminary data.</text>
</comment>
<dbReference type="EMBL" id="JACHGW010000002">
    <property type="protein sequence ID" value="MBB6051021.1"/>
    <property type="molecule type" value="Genomic_DNA"/>
</dbReference>
<dbReference type="Gene3D" id="3.10.20.30">
    <property type="match status" value="1"/>
</dbReference>
<dbReference type="PANTHER" id="PTHR23426">
    <property type="entry name" value="FERREDOXIN/ADRENODOXIN"/>
    <property type="match status" value="1"/>
</dbReference>
<evidence type="ECO:0000313" key="9">
    <source>
        <dbReference type="Proteomes" id="UP000520814"/>
    </source>
</evidence>
<evidence type="ECO:0000256" key="6">
    <source>
        <dbReference type="ARBA" id="ARBA00034078"/>
    </source>
</evidence>
<evidence type="ECO:0000259" key="7">
    <source>
        <dbReference type="PROSITE" id="PS51085"/>
    </source>
</evidence>
<comment type="similarity">
    <text evidence="1">Belongs to the adrenodoxin/putidaredoxin family.</text>
</comment>
<dbReference type="PANTHER" id="PTHR23426:SF65">
    <property type="entry name" value="FERREDOXIN-2, MITOCHONDRIAL"/>
    <property type="match status" value="1"/>
</dbReference>
<dbReference type="InterPro" id="IPR036010">
    <property type="entry name" value="2Fe-2S_ferredoxin-like_sf"/>
</dbReference>
<dbReference type="CDD" id="cd00207">
    <property type="entry name" value="fer2"/>
    <property type="match status" value="1"/>
</dbReference>
<dbReference type="AlphaFoldDB" id="A0A7W9SQP8"/>
<accession>A0A7W9SQP8</accession>
<evidence type="ECO:0000256" key="1">
    <source>
        <dbReference type="ARBA" id="ARBA00010914"/>
    </source>
</evidence>
<keyword evidence="5" id="KW-0411">Iron-sulfur</keyword>
<dbReference type="GO" id="GO:0051537">
    <property type="term" value="F:2 iron, 2 sulfur cluster binding"/>
    <property type="evidence" value="ECO:0007669"/>
    <property type="project" value="UniProtKB-KW"/>
</dbReference>
<keyword evidence="9" id="KW-1185">Reference proteome</keyword>
<dbReference type="SUPFAM" id="SSF54292">
    <property type="entry name" value="2Fe-2S ferredoxin-like"/>
    <property type="match status" value="1"/>
</dbReference>
<dbReference type="PROSITE" id="PS51085">
    <property type="entry name" value="2FE2S_FER_2"/>
    <property type="match status" value="1"/>
</dbReference>
<dbReference type="Proteomes" id="UP000520814">
    <property type="component" value="Unassembled WGS sequence"/>
</dbReference>
<reference evidence="8 9" key="1">
    <citation type="submission" date="2020-08" db="EMBL/GenBank/DDBJ databases">
        <title>Genomic Encyclopedia of Type Strains, Phase IV (KMG-IV): sequencing the most valuable type-strain genomes for metagenomic binning, comparative biology and taxonomic classification.</title>
        <authorList>
            <person name="Goeker M."/>
        </authorList>
    </citation>
    <scope>NUCLEOTIDE SEQUENCE [LARGE SCALE GENOMIC DNA]</scope>
    <source>
        <strain evidence="8 9">DSM 23562</strain>
    </source>
</reference>
<evidence type="ECO:0000256" key="2">
    <source>
        <dbReference type="ARBA" id="ARBA00022714"/>
    </source>
</evidence>
<protein>
    <submittedName>
        <fullName evidence="8">Ferredoxin</fullName>
    </submittedName>
</protein>
<dbReference type="GO" id="GO:0046872">
    <property type="term" value="F:metal ion binding"/>
    <property type="evidence" value="ECO:0007669"/>
    <property type="project" value="UniProtKB-KW"/>
</dbReference>
<name>A0A7W9SQP8_ARMRO</name>
<evidence type="ECO:0000256" key="3">
    <source>
        <dbReference type="ARBA" id="ARBA00022723"/>
    </source>
</evidence>
<dbReference type="InterPro" id="IPR001055">
    <property type="entry name" value="Adrenodoxin-like"/>
</dbReference>
<evidence type="ECO:0000256" key="4">
    <source>
        <dbReference type="ARBA" id="ARBA00023004"/>
    </source>
</evidence>
<dbReference type="InterPro" id="IPR001041">
    <property type="entry name" value="2Fe-2S_ferredoxin-type"/>
</dbReference>
<proteinExistence type="inferred from homology"/>
<dbReference type="Pfam" id="PF00111">
    <property type="entry name" value="Fer2"/>
    <property type="match status" value="1"/>
</dbReference>
<dbReference type="RefSeq" id="WP_184197050.1">
    <property type="nucleotide sequence ID" value="NZ_JACHGW010000002.1"/>
</dbReference>
<dbReference type="GO" id="GO:0009055">
    <property type="term" value="F:electron transfer activity"/>
    <property type="evidence" value="ECO:0007669"/>
    <property type="project" value="TreeGrafter"/>
</dbReference>
<feature type="domain" description="2Fe-2S ferredoxin-type" evidence="7">
    <location>
        <begin position="2"/>
        <end position="93"/>
    </location>
</feature>
<evidence type="ECO:0000313" key="8">
    <source>
        <dbReference type="EMBL" id="MBB6051021.1"/>
    </source>
</evidence>
<organism evidence="8 9">
    <name type="scientific">Armatimonas rosea</name>
    <dbReference type="NCBI Taxonomy" id="685828"/>
    <lineage>
        <taxon>Bacteria</taxon>
        <taxon>Bacillati</taxon>
        <taxon>Armatimonadota</taxon>
        <taxon>Armatimonadia</taxon>
        <taxon>Armatimonadales</taxon>
        <taxon>Armatimonadaceae</taxon>
        <taxon>Armatimonas</taxon>
    </lineage>
</organism>